<dbReference type="EMBL" id="VHQI01000006">
    <property type="protein sequence ID" value="TPW42098.1"/>
    <property type="molecule type" value="Genomic_DNA"/>
</dbReference>
<gene>
    <name evidence="2" type="ORF">FKM52_12140</name>
</gene>
<keyword evidence="3" id="KW-1185">Reference proteome</keyword>
<feature type="domain" description="DNA utilization protein HofO C-terminal" evidence="1">
    <location>
        <begin position="93"/>
        <end position="164"/>
    </location>
</feature>
<proteinExistence type="predicted"/>
<organism evidence="2 3">
    <name type="scientific">Mixta tenebrionis</name>
    <dbReference type="NCBI Taxonomy" id="2562439"/>
    <lineage>
        <taxon>Bacteria</taxon>
        <taxon>Pseudomonadati</taxon>
        <taxon>Pseudomonadota</taxon>
        <taxon>Gammaproteobacteria</taxon>
        <taxon>Enterobacterales</taxon>
        <taxon>Erwiniaceae</taxon>
        <taxon>Mixta</taxon>
    </lineage>
</organism>
<evidence type="ECO:0000259" key="1">
    <source>
        <dbReference type="Pfam" id="PF25319"/>
    </source>
</evidence>
<evidence type="ECO:0000313" key="2">
    <source>
        <dbReference type="EMBL" id="TPW42098.1"/>
    </source>
</evidence>
<dbReference type="OrthoDB" id="6555599at2"/>
<dbReference type="InterPro" id="IPR057522">
    <property type="entry name" value="HofO_C"/>
</dbReference>
<evidence type="ECO:0000313" key="3">
    <source>
        <dbReference type="Proteomes" id="UP000319523"/>
    </source>
</evidence>
<dbReference type="Pfam" id="PF25319">
    <property type="entry name" value="HofO"/>
    <property type="match status" value="1"/>
</dbReference>
<sequence length="170" mass="19974">MMENEFLLRWLLMAERLRWLSLPAVLLTMALAVNALWIGPLKAQLRQLQQETTLQQRQYRQRLTLLLNQAGLQQLQARNQQLLDEMVRAGRPFSLYTLLQRSGSELEQWLPGERESELRLWLSWPQLQALFAYLAGCEPAPLLNSFTVQRKEARLYATFYLAFERQALLD</sequence>
<dbReference type="AlphaFoldDB" id="A0A506V8U5"/>
<dbReference type="Proteomes" id="UP000319523">
    <property type="component" value="Unassembled WGS sequence"/>
</dbReference>
<protein>
    <recommendedName>
        <fullName evidence="1">DNA utilization protein HofO C-terminal domain-containing protein</fullName>
    </recommendedName>
</protein>
<accession>A0A506V8U5</accession>
<dbReference type="RefSeq" id="WP_141176442.1">
    <property type="nucleotide sequence ID" value="NZ_JBHUFX010000002.1"/>
</dbReference>
<name>A0A506V8U5_9GAMM</name>
<comment type="caution">
    <text evidence="2">The sequence shown here is derived from an EMBL/GenBank/DDBJ whole genome shotgun (WGS) entry which is preliminary data.</text>
</comment>
<reference evidence="2 3" key="1">
    <citation type="submission" date="2019-06" db="EMBL/GenBank/DDBJ databases">
        <authorList>
            <person name="Yang Y."/>
        </authorList>
    </citation>
    <scope>NUCLEOTIDE SEQUENCE [LARGE SCALE GENOMIC DNA]</scope>
    <source>
        <strain evidence="2 3">BIT-26</strain>
    </source>
</reference>